<dbReference type="AlphaFoldDB" id="A0A975JBR6"/>
<keyword evidence="3" id="KW-1185">Reference proteome</keyword>
<organism evidence="2 3">
    <name type="scientific">Sulfitobacter albidus</name>
    <dbReference type="NCBI Taxonomy" id="2829501"/>
    <lineage>
        <taxon>Bacteria</taxon>
        <taxon>Pseudomonadati</taxon>
        <taxon>Pseudomonadota</taxon>
        <taxon>Alphaproteobacteria</taxon>
        <taxon>Rhodobacterales</taxon>
        <taxon>Roseobacteraceae</taxon>
        <taxon>Sulfitobacter</taxon>
    </lineage>
</organism>
<evidence type="ECO:0000313" key="3">
    <source>
        <dbReference type="Proteomes" id="UP000683291"/>
    </source>
</evidence>
<feature type="signal peptide" evidence="1">
    <location>
        <begin position="1"/>
        <end position="24"/>
    </location>
</feature>
<name>A0A975JBR6_9RHOB</name>
<sequence>MQRYELTLGAIAFAITALASPAAAAVNCGYFDGTWRGTMQGSINGGTAMTISACSVAWQLPSEDGRVNECTLRERKGQVEYKCSLGSRGVVQANGNSLTFQNVYTAKQHGAYTVRVNRQ</sequence>
<reference evidence="2" key="1">
    <citation type="submission" date="2021-04" db="EMBL/GenBank/DDBJ databases">
        <title>Complete genome sequence for Sulfitobacter sp. strain JK7-1.</title>
        <authorList>
            <person name="Park S.-J."/>
        </authorList>
    </citation>
    <scope>NUCLEOTIDE SEQUENCE</scope>
    <source>
        <strain evidence="2">JK7-1</strain>
    </source>
</reference>
<protein>
    <recommendedName>
        <fullName evidence="4">DUF3617 family protein</fullName>
    </recommendedName>
</protein>
<dbReference type="RefSeq" id="WP_212703769.1">
    <property type="nucleotide sequence ID" value="NZ_CP073581.1"/>
</dbReference>
<evidence type="ECO:0000313" key="2">
    <source>
        <dbReference type="EMBL" id="QUJ75564.1"/>
    </source>
</evidence>
<evidence type="ECO:0000256" key="1">
    <source>
        <dbReference type="SAM" id="SignalP"/>
    </source>
</evidence>
<feature type="chain" id="PRO_5037745071" description="DUF3617 family protein" evidence="1">
    <location>
        <begin position="25"/>
        <end position="119"/>
    </location>
</feature>
<proteinExistence type="predicted"/>
<accession>A0A975JBR6</accession>
<evidence type="ECO:0008006" key="4">
    <source>
        <dbReference type="Google" id="ProtNLM"/>
    </source>
</evidence>
<dbReference type="KEGG" id="sual:KDD17_11400"/>
<gene>
    <name evidence="2" type="ORF">KDD17_11400</name>
</gene>
<dbReference type="Proteomes" id="UP000683291">
    <property type="component" value="Chromosome 1"/>
</dbReference>
<dbReference type="EMBL" id="CP073581">
    <property type="protein sequence ID" value="QUJ75564.1"/>
    <property type="molecule type" value="Genomic_DNA"/>
</dbReference>
<keyword evidence="1" id="KW-0732">Signal</keyword>